<keyword evidence="2" id="KW-0808">Transferase</keyword>
<dbReference type="GO" id="GO:0008168">
    <property type="term" value="F:methyltransferase activity"/>
    <property type="evidence" value="ECO:0007669"/>
    <property type="project" value="UniProtKB-KW"/>
</dbReference>
<sequence length="495" mass="54841">MDMIEASALANPWNEKGLALDRLDALPQLPYRYPDGWMSPLELRILYTLARRSAGPALEIGPWIGRSTSAIAAGLRDGGRSPAPIFDVVDFGPASAEEWKQRFGLPMPFDPPMIPASVFHPGGSLAVLIDNLRRNGLLGQVNGILRGDLLELPIGRRYAFIFCDAVHGKAEAARTMPRLAELVADEAVLVFDDVVSEAFADAICAHLNPVRRFLLAPNNDGRGKLLVVQHRAAPSTKMVQPRPAEAAEALAARRVAASAIWRRELAAQGIERSVLITSTFRSGSTFVSSLLSQAGLRGLNLERFAEAWRYTLQPPGEEFAAFLRGIFAEAAEGRFAAKLMWPHFARLAEATGHERGDIAELAALFAPAHWIQVRRADKFDQAISFWRAKSSGRWHVFEEEEEPELPYDFRGILESLHEIELHDRMWDDVFAMAGITPIRLIYEEVEADTTGAMAATFDMLGLPGAAAPGTLGLRRQRDDHSMRLREMFVRDLYRA</sequence>
<comment type="caution">
    <text evidence="2">The sequence shown here is derived from an EMBL/GenBank/DDBJ whole genome shotgun (WGS) entry which is preliminary data.</text>
</comment>
<dbReference type="GO" id="GO:0032259">
    <property type="term" value="P:methylation"/>
    <property type="evidence" value="ECO:0007669"/>
    <property type="project" value="UniProtKB-KW"/>
</dbReference>
<dbReference type="RefSeq" id="WP_219763204.1">
    <property type="nucleotide sequence ID" value="NZ_JAHYBZ010000004.1"/>
</dbReference>
<dbReference type="EMBL" id="JAHYBZ010000004">
    <property type="protein sequence ID" value="MBW6398582.1"/>
    <property type="molecule type" value="Genomic_DNA"/>
</dbReference>
<evidence type="ECO:0000313" key="2">
    <source>
        <dbReference type="EMBL" id="MBW6398582.1"/>
    </source>
</evidence>
<organism evidence="2 3">
    <name type="scientific">Roseomonas alba</name>
    <dbReference type="NCBI Taxonomy" id="2846776"/>
    <lineage>
        <taxon>Bacteria</taxon>
        <taxon>Pseudomonadati</taxon>
        <taxon>Pseudomonadota</taxon>
        <taxon>Alphaproteobacteria</taxon>
        <taxon>Acetobacterales</taxon>
        <taxon>Roseomonadaceae</taxon>
        <taxon>Roseomonas</taxon>
    </lineage>
</organism>
<dbReference type="InterPro" id="IPR027417">
    <property type="entry name" value="P-loop_NTPase"/>
</dbReference>
<gene>
    <name evidence="2" type="ORF">KPL78_12025</name>
</gene>
<feature type="domain" description="Sulphotransferase Stf0" evidence="1">
    <location>
        <begin position="274"/>
        <end position="482"/>
    </location>
</feature>
<proteinExistence type="predicted"/>
<dbReference type="Gene3D" id="3.40.50.150">
    <property type="entry name" value="Vaccinia Virus protein VP39"/>
    <property type="match status" value="1"/>
</dbReference>
<keyword evidence="2" id="KW-0489">Methyltransferase</keyword>
<evidence type="ECO:0000313" key="3">
    <source>
        <dbReference type="Proteomes" id="UP001196565"/>
    </source>
</evidence>
<keyword evidence="3" id="KW-1185">Reference proteome</keyword>
<dbReference type="Gene3D" id="3.40.50.300">
    <property type="entry name" value="P-loop containing nucleotide triphosphate hydrolases"/>
    <property type="match status" value="1"/>
</dbReference>
<dbReference type="InterPro" id="IPR024628">
    <property type="entry name" value="Sulfotransferase_Stf0_dom"/>
</dbReference>
<name>A0ABS7A9Y4_9PROT</name>
<evidence type="ECO:0000259" key="1">
    <source>
        <dbReference type="Pfam" id="PF09037"/>
    </source>
</evidence>
<reference evidence="2 3" key="1">
    <citation type="submission" date="2021-07" db="EMBL/GenBank/DDBJ databases">
        <authorList>
            <person name="So Y."/>
        </authorList>
    </citation>
    <scope>NUCLEOTIDE SEQUENCE [LARGE SCALE GENOMIC DNA]</scope>
    <source>
        <strain evidence="2 3">HJA6</strain>
    </source>
</reference>
<dbReference type="EC" id="2.1.1.-" evidence="2"/>
<accession>A0ABS7A9Y4</accession>
<dbReference type="SUPFAM" id="SSF52540">
    <property type="entry name" value="P-loop containing nucleoside triphosphate hydrolases"/>
    <property type="match status" value="1"/>
</dbReference>
<dbReference type="Proteomes" id="UP001196565">
    <property type="component" value="Unassembled WGS sequence"/>
</dbReference>
<dbReference type="InterPro" id="IPR029063">
    <property type="entry name" value="SAM-dependent_MTases_sf"/>
</dbReference>
<protein>
    <submittedName>
        <fullName evidence="2">Class I SAM-dependent methyltransferase</fullName>
        <ecNumber evidence="2">2.1.1.-</ecNumber>
    </submittedName>
</protein>
<dbReference type="Pfam" id="PF09037">
    <property type="entry name" value="Sulphotransf"/>
    <property type="match status" value="1"/>
</dbReference>
<dbReference type="SUPFAM" id="SSF53335">
    <property type="entry name" value="S-adenosyl-L-methionine-dependent methyltransferases"/>
    <property type="match status" value="1"/>
</dbReference>